<dbReference type="RefSeq" id="WP_222991622.1">
    <property type="nucleotide sequence ID" value="NZ_JAINVV010000009.1"/>
</dbReference>
<dbReference type="Gene3D" id="1.10.8.870">
    <property type="entry name" value="Alpha-glycerophosphate oxidase, cap domain"/>
    <property type="match status" value="1"/>
</dbReference>
<evidence type="ECO:0000256" key="1">
    <source>
        <dbReference type="ARBA" id="ARBA00001974"/>
    </source>
</evidence>
<accession>A0ABS7PV30</accession>
<dbReference type="InterPro" id="IPR006076">
    <property type="entry name" value="FAD-dep_OxRdtase"/>
</dbReference>
<sequence length="530" mass="55996">MTTTALDARTRRATFARLEDGVFDLAVIGGGITGAGIARDAAMRGLSVALVEARDYASGTSSRSSKMIHGGLRYLAQGDIALVREAASERQVVRRIAPHLTRLSPFLIPTVSMAMAAKLRTGLWTFEKLGGVPDAERHEVIGLAELRQREPLMRTTGLNGAILYPEFLTDDARLVLANIRSAQAAGAVVLNHAEAARLIVEDGRVSGVVVRSSLGGEDTGARVRARLVVNAAGAWVDRVRALEAGEDADRLSLSRGIHLVLPRARLPVNATLIIRAPDKRSIFAVPRGAFTYLGTTDVFHADADYWPAPARDDVDYLLRATQAALDIAPIADDEIVALWSGVRPLIAQPGKKANEISRKDEIWTSPSGLVSIAGGKLSAYRAMAERVVDMAAERLGATTHPCFTAEAALPGGGLVMPLVMGGLDALDPLDAERLAGLYGDEAAAIVAAGGGVAAEAARAVTHEGAATLEDYWVRRSARAWFDRCAGLDALAPAADAMGALLGWSASERAGQIAACETIEQESRLVLTGAR</sequence>
<evidence type="ECO:0000259" key="8">
    <source>
        <dbReference type="Pfam" id="PF01266"/>
    </source>
</evidence>
<dbReference type="PROSITE" id="PS00977">
    <property type="entry name" value="FAD_G3PDH_1"/>
    <property type="match status" value="1"/>
</dbReference>
<dbReference type="Gene3D" id="3.30.9.10">
    <property type="entry name" value="D-Amino Acid Oxidase, subunit A, domain 2"/>
    <property type="match status" value="1"/>
</dbReference>
<comment type="catalytic activity">
    <reaction evidence="7">
        <text>a quinone + sn-glycerol 3-phosphate = dihydroxyacetone phosphate + a quinol</text>
        <dbReference type="Rhea" id="RHEA:18977"/>
        <dbReference type="ChEBI" id="CHEBI:24646"/>
        <dbReference type="ChEBI" id="CHEBI:57597"/>
        <dbReference type="ChEBI" id="CHEBI:57642"/>
        <dbReference type="ChEBI" id="CHEBI:132124"/>
        <dbReference type="EC" id="1.1.5.3"/>
    </reaction>
</comment>
<reference evidence="10 11" key="1">
    <citation type="submission" date="2021-08" db="EMBL/GenBank/DDBJ databases">
        <authorList>
            <person name="Tuo L."/>
        </authorList>
    </citation>
    <scope>NUCLEOTIDE SEQUENCE [LARGE SCALE GENOMIC DNA]</scope>
    <source>
        <strain evidence="10 11">JCM 31229</strain>
    </source>
</reference>
<keyword evidence="11" id="KW-1185">Reference proteome</keyword>
<dbReference type="Pfam" id="PF01266">
    <property type="entry name" value="DAO"/>
    <property type="match status" value="1"/>
</dbReference>
<keyword evidence="6 7" id="KW-0560">Oxidoreductase</keyword>
<evidence type="ECO:0000256" key="6">
    <source>
        <dbReference type="ARBA" id="ARBA00023002"/>
    </source>
</evidence>
<dbReference type="InterPro" id="IPR031656">
    <property type="entry name" value="DAO_C"/>
</dbReference>
<evidence type="ECO:0000256" key="3">
    <source>
        <dbReference type="ARBA" id="ARBA00022630"/>
    </source>
</evidence>
<evidence type="ECO:0000256" key="2">
    <source>
        <dbReference type="ARBA" id="ARBA00007330"/>
    </source>
</evidence>
<evidence type="ECO:0000313" key="11">
    <source>
        <dbReference type="Proteomes" id="UP000706039"/>
    </source>
</evidence>
<dbReference type="PANTHER" id="PTHR11985">
    <property type="entry name" value="GLYCEROL-3-PHOSPHATE DEHYDROGENASE"/>
    <property type="match status" value="1"/>
</dbReference>
<evidence type="ECO:0000256" key="4">
    <source>
        <dbReference type="ARBA" id="ARBA00022798"/>
    </source>
</evidence>
<dbReference type="EMBL" id="JAINVV010000009">
    <property type="protein sequence ID" value="MBY8824520.1"/>
    <property type="molecule type" value="Genomic_DNA"/>
</dbReference>
<dbReference type="EC" id="1.1.5.3" evidence="7"/>
<dbReference type="Pfam" id="PF16901">
    <property type="entry name" value="DAO_C"/>
    <property type="match status" value="1"/>
</dbReference>
<evidence type="ECO:0000256" key="5">
    <source>
        <dbReference type="ARBA" id="ARBA00022827"/>
    </source>
</evidence>
<name>A0ABS7PV30_9SPHN</name>
<gene>
    <name evidence="10" type="ORF">K7G82_19600</name>
</gene>
<feature type="domain" description="Alpha-glycerophosphate oxidase C-terminal" evidence="9">
    <location>
        <begin position="403"/>
        <end position="507"/>
    </location>
</feature>
<dbReference type="Proteomes" id="UP000706039">
    <property type="component" value="Unassembled WGS sequence"/>
</dbReference>
<comment type="caution">
    <text evidence="10">The sequence shown here is derived from an EMBL/GenBank/DDBJ whole genome shotgun (WGS) entry which is preliminary data.</text>
</comment>
<proteinExistence type="inferred from homology"/>
<comment type="cofactor">
    <cofactor evidence="1 7">
        <name>FAD</name>
        <dbReference type="ChEBI" id="CHEBI:57692"/>
    </cofactor>
</comment>
<dbReference type="InterPro" id="IPR038299">
    <property type="entry name" value="DAO_C_sf"/>
</dbReference>
<protein>
    <recommendedName>
        <fullName evidence="7">Glycerol-3-phosphate dehydrogenase</fullName>
        <ecNumber evidence="7">1.1.5.3</ecNumber>
    </recommendedName>
</protein>
<dbReference type="InterPro" id="IPR000447">
    <property type="entry name" value="G3P_DH_FAD-dep"/>
</dbReference>
<dbReference type="PANTHER" id="PTHR11985:SF35">
    <property type="entry name" value="ANAEROBIC GLYCEROL-3-PHOSPHATE DEHYDROGENASE SUBUNIT A"/>
    <property type="match status" value="1"/>
</dbReference>
<dbReference type="PRINTS" id="PR01001">
    <property type="entry name" value="FADG3PDH"/>
</dbReference>
<keyword evidence="4" id="KW-0319">Glycerol metabolism</keyword>
<comment type="similarity">
    <text evidence="2 7">Belongs to the FAD-dependent glycerol-3-phosphate dehydrogenase family.</text>
</comment>
<feature type="domain" description="FAD dependent oxidoreductase" evidence="8">
    <location>
        <begin position="24"/>
        <end position="347"/>
    </location>
</feature>
<dbReference type="SUPFAM" id="SSF51905">
    <property type="entry name" value="FAD/NAD(P)-binding domain"/>
    <property type="match status" value="1"/>
</dbReference>
<evidence type="ECO:0000313" key="10">
    <source>
        <dbReference type="EMBL" id="MBY8824520.1"/>
    </source>
</evidence>
<dbReference type="InterPro" id="IPR036188">
    <property type="entry name" value="FAD/NAD-bd_sf"/>
</dbReference>
<evidence type="ECO:0000256" key="7">
    <source>
        <dbReference type="RuleBase" id="RU361217"/>
    </source>
</evidence>
<keyword evidence="3 7" id="KW-0285">Flavoprotein</keyword>
<keyword evidence="5" id="KW-0274">FAD</keyword>
<dbReference type="Gene3D" id="3.50.50.60">
    <property type="entry name" value="FAD/NAD(P)-binding domain"/>
    <property type="match status" value="1"/>
</dbReference>
<evidence type="ECO:0000259" key="9">
    <source>
        <dbReference type="Pfam" id="PF16901"/>
    </source>
</evidence>
<organism evidence="10 11">
    <name type="scientific">Sphingomonas colocasiae</name>
    <dbReference type="NCBI Taxonomy" id="1848973"/>
    <lineage>
        <taxon>Bacteria</taxon>
        <taxon>Pseudomonadati</taxon>
        <taxon>Pseudomonadota</taxon>
        <taxon>Alphaproteobacteria</taxon>
        <taxon>Sphingomonadales</taxon>
        <taxon>Sphingomonadaceae</taxon>
        <taxon>Sphingomonas</taxon>
    </lineage>
</organism>